<evidence type="ECO:0000313" key="1">
    <source>
        <dbReference type="EMBL" id="KAI0036760.1"/>
    </source>
</evidence>
<organism evidence="1 2">
    <name type="scientific">Vararia minispora EC-137</name>
    <dbReference type="NCBI Taxonomy" id="1314806"/>
    <lineage>
        <taxon>Eukaryota</taxon>
        <taxon>Fungi</taxon>
        <taxon>Dikarya</taxon>
        <taxon>Basidiomycota</taxon>
        <taxon>Agaricomycotina</taxon>
        <taxon>Agaricomycetes</taxon>
        <taxon>Russulales</taxon>
        <taxon>Lachnocladiaceae</taxon>
        <taxon>Vararia</taxon>
    </lineage>
</organism>
<proteinExistence type="predicted"/>
<dbReference type="EMBL" id="MU273468">
    <property type="protein sequence ID" value="KAI0036760.1"/>
    <property type="molecule type" value="Genomic_DNA"/>
</dbReference>
<reference evidence="1" key="2">
    <citation type="journal article" date="2022" name="New Phytol.">
        <title>Evolutionary transition to the ectomycorrhizal habit in the genomes of a hyperdiverse lineage of mushroom-forming fungi.</title>
        <authorList>
            <person name="Looney B."/>
            <person name="Miyauchi S."/>
            <person name="Morin E."/>
            <person name="Drula E."/>
            <person name="Courty P.E."/>
            <person name="Kohler A."/>
            <person name="Kuo A."/>
            <person name="LaButti K."/>
            <person name="Pangilinan J."/>
            <person name="Lipzen A."/>
            <person name="Riley R."/>
            <person name="Andreopoulos W."/>
            <person name="He G."/>
            <person name="Johnson J."/>
            <person name="Nolan M."/>
            <person name="Tritt A."/>
            <person name="Barry K.W."/>
            <person name="Grigoriev I.V."/>
            <person name="Nagy L.G."/>
            <person name="Hibbett D."/>
            <person name="Henrissat B."/>
            <person name="Matheny P.B."/>
            <person name="Labbe J."/>
            <person name="Martin F.M."/>
        </authorList>
    </citation>
    <scope>NUCLEOTIDE SEQUENCE</scope>
    <source>
        <strain evidence="1">EC-137</strain>
    </source>
</reference>
<protein>
    <submittedName>
        <fullName evidence="1">Uncharacterized protein</fullName>
    </submittedName>
</protein>
<keyword evidence="2" id="KW-1185">Reference proteome</keyword>
<gene>
    <name evidence="1" type="ORF">K488DRAFT_67381</name>
</gene>
<reference evidence="1" key="1">
    <citation type="submission" date="2021-02" db="EMBL/GenBank/DDBJ databases">
        <authorList>
            <consortium name="DOE Joint Genome Institute"/>
            <person name="Ahrendt S."/>
            <person name="Looney B.P."/>
            <person name="Miyauchi S."/>
            <person name="Morin E."/>
            <person name="Drula E."/>
            <person name="Courty P.E."/>
            <person name="Chicoki N."/>
            <person name="Fauchery L."/>
            <person name="Kohler A."/>
            <person name="Kuo A."/>
            <person name="Labutti K."/>
            <person name="Pangilinan J."/>
            <person name="Lipzen A."/>
            <person name="Riley R."/>
            <person name="Andreopoulos W."/>
            <person name="He G."/>
            <person name="Johnson J."/>
            <person name="Barry K.W."/>
            <person name="Grigoriev I.V."/>
            <person name="Nagy L."/>
            <person name="Hibbett D."/>
            <person name="Henrissat B."/>
            <person name="Matheny P.B."/>
            <person name="Labbe J."/>
            <person name="Martin F."/>
        </authorList>
    </citation>
    <scope>NUCLEOTIDE SEQUENCE</scope>
    <source>
        <strain evidence="1">EC-137</strain>
    </source>
</reference>
<evidence type="ECO:0000313" key="2">
    <source>
        <dbReference type="Proteomes" id="UP000814128"/>
    </source>
</evidence>
<dbReference type="Proteomes" id="UP000814128">
    <property type="component" value="Unassembled WGS sequence"/>
</dbReference>
<name>A0ACB8QY71_9AGAM</name>
<accession>A0ACB8QY71</accession>
<comment type="caution">
    <text evidence="1">The sequence shown here is derived from an EMBL/GenBank/DDBJ whole genome shotgun (WGS) entry which is preliminary data.</text>
</comment>
<sequence>MTSHREIDTHKVLVRRLVSPVSISMHEGHRIGSILAGSFISGTGKPSRTAGRKIKFDVDRGAGSQSSPVWRLSDDNALRKDRCSQDEKTKKEHGQWTTCGYYEERGRVGGPALLYTLVTESTVTALLAWEHRALRRSLESVVRKLRRTPREKASPGLSC</sequence>